<proteinExistence type="predicted"/>
<protein>
    <submittedName>
        <fullName evidence="1">Virion protein</fullName>
    </submittedName>
</protein>
<sequence>MFNWFNNTQSAAPAAVQNPATTAGAAVNGAAAPTTSTNWMGVQVEPMTGTTGGFSGRGFAGNVGMILGGVQALGNLWNSYQQNKLAKQQFAFQKEAFQTNLANQTQTYNTALEDRIRARYHTEGRSSGEADQYLEEHSL</sequence>
<keyword evidence="2" id="KW-1185">Reference proteome</keyword>
<evidence type="ECO:0000313" key="2">
    <source>
        <dbReference type="Proteomes" id="UP000259976"/>
    </source>
</evidence>
<reference evidence="1 2" key="1">
    <citation type="journal article" date="2016" name="Curr. Microbiol.">
        <title>Characterization and Complete Genome Sequences of Three N4-Like Roseobacter Phages Isolated from the South China Sea.</title>
        <authorList>
            <person name="Li B."/>
            <person name="Zhang S."/>
            <person name="Long L."/>
            <person name="Huang S."/>
        </authorList>
    </citation>
    <scope>NUCLEOTIDE SEQUENCE [LARGE SCALE GENOMIC DNA]</scope>
</reference>
<dbReference type="EMBL" id="KU885989">
    <property type="protein sequence ID" value="ANJ20800.1"/>
    <property type="molecule type" value="Genomic_DNA"/>
</dbReference>
<name>A0A191VYL3_9CAUD</name>
<evidence type="ECO:0000313" key="1">
    <source>
        <dbReference type="EMBL" id="ANJ20800.1"/>
    </source>
</evidence>
<gene>
    <name evidence="1" type="ORF">RDp01_gp66</name>
</gene>
<accession>A0A191VYL3</accession>
<organism evidence="1 2">
    <name type="scientific">Roseobacter phage RD-1410W1-01</name>
    <dbReference type="NCBI Taxonomy" id="1815984"/>
    <lineage>
        <taxon>Viruses</taxon>
        <taxon>Duplodnaviria</taxon>
        <taxon>Heunggongvirae</taxon>
        <taxon>Uroviricota</taxon>
        <taxon>Caudoviricetes</taxon>
        <taxon>Schitoviridae</taxon>
        <taxon>Rhodovirinae</taxon>
        <taxon>Aoqinvirus</taxon>
        <taxon>Aoqinvirus RD1410W101</taxon>
    </lineage>
</organism>
<dbReference type="Proteomes" id="UP000259976">
    <property type="component" value="Segment"/>
</dbReference>